<keyword evidence="1" id="KW-0812">Transmembrane</keyword>
<sequence length="187" mass="23252">MFIIIYILLSEVINYIFSILIKNFLEWLTKPNLLDIKILKLEKEICELNYPSTFTLYVQKTRELNMLKRQREIYLEKNKFNNIKQNFISISKYIFNIWLILPNYINLLIIFLIISNLYLTDIYYIYIDQRIYYPLYQDKYGKIQFNRIISFSIILPIYNFIRSIFKRFYSYIFINYIDKKKQEQYYK</sequence>
<reference evidence="2" key="1">
    <citation type="submission" date="2008-06" db="EMBL/GenBank/DDBJ databases">
        <authorList>
            <person name="Lorenzi H."/>
            <person name="Inman J."/>
            <person name="Miller J."/>
            <person name="Schobel S."/>
            <person name="Amedeo P."/>
            <person name="Caler E.V."/>
            <person name="da Silva J."/>
        </authorList>
    </citation>
    <scope>NUCLEOTIDE SEQUENCE [LARGE SCALE GENOMIC DNA]</scope>
    <source>
        <strain evidence="2">RN66</strain>
    </source>
</reference>
<keyword evidence="1" id="KW-1133">Transmembrane helix</keyword>
<protein>
    <submittedName>
        <fullName evidence="2">Uncharacterized protein</fullName>
    </submittedName>
</protein>
<feature type="transmembrane region" description="Helical" evidence="1">
    <location>
        <begin position="6"/>
        <end position="25"/>
    </location>
</feature>
<dbReference type="OMA" id="ICELNYP"/>
<gene>
    <name evidence="2" type="ORF">CMU_042370</name>
</gene>
<dbReference type="AlphaFoldDB" id="B6AAC3"/>
<evidence type="ECO:0000256" key="1">
    <source>
        <dbReference type="SAM" id="Phobius"/>
    </source>
</evidence>
<keyword evidence="3" id="KW-1185">Reference proteome</keyword>
<dbReference type="RefSeq" id="XP_002139513.1">
    <property type="nucleotide sequence ID" value="XM_002139477.1"/>
</dbReference>
<keyword evidence="1" id="KW-0472">Membrane</keyword>
<organism evidence="2 3">
    <name type="scientific">Cryptosporidium muris (strain RN66)</name>
    <dbReference type="NCBI Taxonomy" id="441375"/>
    <lineage>
        <taxon>Eukaryota</taxon>
        <taxon>Sar</taxon>
        <taxon>Alveolata</taxon>
        <taxon>Apicomplexa</taxon>
        <taxon>Conoidasida</taxon>
        <taxon>Coccidia</taxon>
        <taxon>Eucoccidiorida</taxon>
        <taxon>Eimeriorina</taxon>
        <taxon>Cryptosporidiidae</taxon>
        <taxon>Cryptosporidium</taxon>
    </lineage>
</organism>
<dbReference type="VEuPathDB" id="CryptoDB:CMU_042370"/>
<evidence type="ECO:0000313" key="3">
    <source>
        <dbReference type="Proteomes" id="UP000001460"/>
    </source>
</evidence>
<dbReference type="EMBL" id="DS989726">
    <property type="protein sequence ID" value="EEA05164.1"/>
    <property type="molecule type" value="Genomic_DNA"/>
</dbReference>
<evidence type="ECO:0000313" key="2">
    <source>
        <dbReference type="EMBL" id="EEA05164.1"/>
    </source>
</evidence>
<dbReference type="GeneID" id="6994683"/>
<accession>B6AAC3</accession>
<name>B6AAC3_CRYMR</name>
<dbReference type="Proteomes" id="UP000001460">
    <property type="component" value="Unassembled WGS sequence"/>
</dbReference>
<proteinExistence type="predicted"/>
<feature type="transmembrane region" description="Helical" evidence="1">
    <location>
        <begin position="143"/>
        <end position="161"/>
    </location>
</feature>